<dbReference type="EMBL" id="UYRW01020079">
    <property type="protein sequence ID" value="VDN06491.1"/>
    <property type="molecule type" value="Genomic_DNA"/>
</dbReference>
<reference evidence="1 2" key="2">
    <citation type="submission" date="2018-08" db="EMBL/GenBank/DDBJ databases">
        <authorList>
            <person name="Laetsch R D."/>
            <person name="Stevens L."/>
            <person name="Kumar S."/>
            <person name="Blaxter L. M."/>
        </authorList>
    </citation>
    <scope>NUCLEOTIDE SEQUENCE [LARGE SCALE GENOMIC DNA]</scope>
</reference>
<proteinExistence type="predicted"/>
<reference evidence="3" key="1">
    <citation type="submission" date="2016-06" db="UniProtKB">
        <authorList>
            <consortium name="WormBaseParasite"/>
        </authorList>
    </citation>
    <scope>IDENTIFICATION</scope>
</reference>
<evidence type="ECO:0000313" key="2">
    <source>
        <dbReference type="Proteomes" id="UP000271087"/>
    </source>
</evidence>
<dbReference type="WBParaSite" id="nOo.2.0.1.t13862-RA">
    <property type="protein sequence ID" value="nOo.2.0.1.t13862-RA"/>
    <property type="gene ID" value="nOo.2.0.1.g13862"/>
</dbReference>
<protein>
    <submittedName>
        <fullName evidence="3">IS66 family insertion sequence element accessory protein TnpB</fullName>
    </submittedName>
</protein>
<sequence>MEPSRRTTCIDKMLPWHSEMHPYMPPIDRQ</sequence>
<dbReference type="Proteomes" id="UP000271087">
    <property type="component" value="Unassembled WGS sequence"/>
</dbReference>
<accession>A0A182F099</accession>
<gene>
    <name evidence="1" type="ORF">NOO_LOCUS13862</name>
</gene>
<dbReference type="AlphaFoldDB" id="A0A182F099"/>
<evidence type="ECO:0000313" key="3">
    <source>
        <dbReference type="WBParaSite" id="nOo.2.0.1.t13862-RA"/>
    </source>
</evidence>
<name>A0A182F099_ONCOC</name>
<evidence type="ECO:0000313" key="1">
    <source>
        <dbReference type="EMBL" id="VDN06491.1"/>
    </source>
</evidence>
<keyword evidence="2" id="KW-1185">Reference proteome</keyword>
<organism evidence="3">
    <name type="scientific">Onchocerca ochengi</name>
    <name type="common">Filarial nematode worm</name>
    <dbReference type="NCBI Taxonomy" id="42157"/>
    <lineage>
        <taxon>Eukaryota</taxon>
        <taxon>Metazoa</taxon>
        <taxon>Ecdysozoa</taxon>
        <taxon>Nematoda</taxon>
        <taxon>Chromadorea</taxon>
        <taxon>Rhabditida</taxon>
        <taxon>Spirurina</taxon>
        <taxon>Spiruromorpha</taxon>
        <taxon>Filarioidea</taxon>
        <taxon>Onchocercidae</taxon>
        <taxon>Onchocerca</taxon>
    </lineage>
</organism>